<proteinExistence type="predicted"/>
<keyword evidence="1" id="KW-0732">Signal</keyword>
<dbReference type="Proteomes" id="UP000184221">
    <property type="component" value="Unassembled WGS sequence"/>
</dbReference>
<evidence type="ECO:0000313" key="2">
    <source>
        <dbReference type="EMBL" id="SHH85033.1"/>
    </source>
</evidence>
<feature type="chain" id="PRO_5012296643" evidence="1">
    <location>
        <begin position="27"/>
        <end position="195"/>
    </location>
</feature>
<evidence type="ECO:0000256" key="1">
    <source>
        <dbReference type="SAM" id="SignalP"/>
    </source>
</evidence>
<feature type="signal peptide" evidence="1">
    <location>
        <begin position="1"/>
        <end position="26"/>
    </location>
</feature>
<dbReference type="OrthoDB" id="7206808at2"/>
<dbReference type="EMBL" id="FQXC01000004">
    <property type="protein sequence ID" value="SHH85033.1"/>
    <property type="molecule type" value="Genomic_DNA"/>
</dbReference>
<reference evidence="2 3" key="1">
    <citation type="submission" date="2016-11" db="EMBL/GenBank/DDBJ databases">
        <authorList>
            <person name="Jaros S."/>
            <person name="Januszkiewicz K."/>
            <person name="Wedrychowicz H."/>
        </authorList>
    </citation>
    <scope>NUCLEOTIDE SEQUENCE [LARGE SCALE GENOMIC DNA]</scope>
    <source>
        <strain evidence="2 3">DSM 29431</strain>
    </source>
</reference>
<accession>A0A1M5WCV5</accession>
<organism evidence="2 3">
    <name type="scientific">Marivita hallyeonensis</name>
    <dbReference type="NCBI Taxonomy" id="996342"/>
    <lineage>
        <taxon>Bacteria</taxon>
        <taxon>Pseudomonadati</taxon>
        <taxon>Pseudomonadota</taxon>
        <taxon>Alphaproteobacteria</taxon>
        <taxon>Rhodobacterales</taxon>
        <taxon>Roseobacteraceae</taxon>
        <taxon>Marivita</taxon>
    </lineage>
</organism>
<dbReference type="Gene3D" id="3.10.620.30">
    <property type="match status" value="1"/>
</dbReference>
<gene>
    <name evidence="2" type="ORF">SAMN05443551_3380</name>
</gene>
<dbReference type="Pfam" id="PF06035">
    <property type="entry name" value="Peptidase_C93"/>
    <property type="match status" value="1"/>
</dbReference>
<keyword evidence="3" id="KW-1185">Reference proteome</keyword>
<dbReference type="AlphaFoldDB" id="A0A1M5WCV5"/>
<name>A0A1M5WCV5_9RHOB</name>
<dbReference type="RefSeq" id="WP_072779209.1">
    <property type="nucleotide sequence ID" value="NZ_FQXC01000004.1"/>
</dbReference>
<sequence>MNVKTCLSLCVLACVAGLAAPDEVQAQDTCLQMHLPVDRVIAPPETYVEFCLQYDGACELTGPEVLEWTSDTHAKIAQINAKVNAEITVVPDWQFHGLEDVWDYPFNCQGDCEDIALEKRRQLTEAGLPSAAFTLALALKNAPPVPHALLLVETTHGTWVLDNLQEDLLCWTTAPYTITYRERTDGQWERYAVPR</sequence>
<dbReference type="InterPro" id="IPR010319">
    <property type="entry name" value="Transglutaminase-like_Cys_pept"/>
</dbReference>
<dbReference type="STRING" id="996342.SAMN05443551_3380"/>
<dbReference type="PANTHER" id="PTHR39327">
    <property type="match status" value="1"/>
</dbReference>
<evidence type="ECO:0000313" key="3">
    <source>
        <dbReference type="Proteomes" id="UP000184221"/>
    </source>
</evidence>
<dbReference type="PANTHER" id="PTHR39327:SF1">
    <property type="entry name" value="BLR5470 PROTEIN"/>
    <property type="match status" value="1"/>
</dbReference>
<protein>
    <submittedName>
        <fullName evidence="2">Predicted transglutaminase-like cysteine proteinase</fullName>
    </submittedName>
</protein>